<dbReference type="Pfam" id="PF03663">
    <property type="entry name" value="Glyco_hydro_76"/>
    <property type="match status" value="1"/>
</dbReference>
<keyword evidence="2" id="KW-1185">Reference proteome</keyword>
<organism evidence="1 2">
    <name type="scientific">Chryseosolibacter indicus</name>
    <dbReference type="NCBI Taxonomy" id="2782351"/>
    <lineage>
        <taxon>Bacteria</taxon>
        <taxon>Pseudomonadati</taxon>
        <taxon>Bacteroidota</taxon>
        <taxon>Cytophagia</taxon>
        <taxon>Cytophagales</taxon>
        <taxon>Chryseotaleaceae</taxon>
        <taxon>Chryseosolibacter</taxon>
    </lineage>
</organism>
<dbReference type="InterPro" id="IPR053169">
    <property type="entry name" value="MUG_Protein"/>
</dbReference>
<name>A0ABS5VKI6_9BACT</name>
<dbReference type="PIRSF" id="PIRSF021505">
    <property type="entry name" value="O_gly_hdrol"/>
    <property type="match status" value="1"/>
</dbReference>
<sequence length="401" mass="44605">MVDQTKRIVRLSGDKFEVIIKMKCINVLVTMIAVMMLSTSSGCLQEKKDDAITPIEPTNQNLNYSSLADSLQNATYSSFLSSDGKYFMQDNAGNTKFHYWWNAHALDMLVDAYVRTKEGKYAQRMKALVSGVKDTNKGTHIIDYYDDMEWLALASLRAYEATQDVEYLNVTKLLWTDIKTGLNGNQGGGIAWRKEQLDYKNTPANAPAIIIACRLYKLESDGQNLELAKSLYSWLKNTLVDPATGLAWDGINRNKDGQIDKWMFTYNQGTLIGAAFELFNVTREQSYLNDAIRAADNVVNDVQFFPGGVMKEEGTGDGGLFKASLVRYLTLLSNSASIGSTRRGKYQSVILFNAKTLADKGIKRPTMLVGPDWTKRPASSTELSSQMSGVMLIEAAASIDK</sequence>
<protein>
    <recommendedName>
        <fullName evidence="3">Glycosyl hydrolase family 76</fullName>
    </recommendedName>
</protein>
<dbReference type="InterPro" id="IPR008928">
    <property type="entry name" value="6-hairpin_glycosidase_sf"/>
</dbReference>
<evidence type="ECO:0000313" key="2">
    <source>
        <dbReference type="Proteomes" id="UP000772618"/>
    </source>
</evidence>
<dbReference type="Proteomes" id="UP000772618">
    <property type="component" value="Unassembled WGS sequence"/>
</dbReference>
<comment type="caution">
    <text evidence="1">The sequence shown here is derived from an EMBL/GenBank/DDBJ whole genome shotgun (WGS) entry which is preliminary data.</text>
</comment>
<gene>
    <name evidence="1" type="ORF">KK060_01600</name>
</gene>
<dbReference type="PANTHER" id="PTHR47791:SF3">
    <property type="entry name" value="MEIOTICALLY UP-REGULATED GENE 191 PROTEIN"/>
    <property type="match status" value="1"/>
</dbReference>
<accession>A0ABS5VKI6</accession>
<reference evidence="1 2" key="1">
    <citation type="submission" date="2021-05" db="EMBL/GenBank/DDBJ databases">
        <title>A Polyphasic approach of four new species of the genus Ohtaekwangia: Ohtaekwangia histidinii sp. nov., Ohtaekwangia cretensis sp. nov., Ohtaekwangia indiensis sp. nov., Ohtaekwangia reichenbachii sp. nov. from diverse environment.</title>
        <authorList>
            <person name="Octaviana S."/>
        </authorList>
    </citation>
    <scope>NUCLEOTIDE SEQUENCE [LARGE SCALE GENOMIC DNA]</scope>
    <source>
        <strain evidence="1 2">PWU20</strain>
    </source>
</reference>
<dbReference type="SUPFAM" id="SSF48208">
    <property type="entry name" value="Six-hairpin glycosidases"/>
    <property type="match status" value="1"/>
</dbReference>
<proteinExistence type="predicted"/>
<dbReference type="Gene3D" id="1.50.10.20">
    <property type="match status" value="1"/>
</dbReference>
<dbReference type="PANTHER" id="PTHR47791">
    <property type="entry name" value="MEIOTICALLY UP-REGULATED GENE 191 PROTEIN"/>
    <property type="match status" value="1"/>
</dbReference>
<evidence type="ECO:0000313" key="1">
    <source>
        <dbReference type="EMBL" id="MBT1701953.1"/>
    </source>
</evidence>
<dbReference type="EMBL" id="JAHESD010000002">
    <property type="protein sequence ID" value="MBT1701953.1"/>
    <property type="molecule type" value="Genomic_DNA"/>
</dbReference>
<dbReference type="InterPro" id="IPR005198">
    <property type="entry name" value="Glyco_hydro_76"/>
</dbReference>
<dbReference type="RefSeq" id="WP_254151649.1">
    <property type="nucleotide sequence ID" value="NZ_JAHESD010000002.1"/>
</dbReference>
<evidence type="ECO:0008006" key="3">
    <source>
        <dbReference type="Google" id="ProtNLM"/>
    </source>
</evidence>
<dbReference type="InterPro" id="IPR014512">
    <property type="entry name" value="O_gly_hydro"/>
</dbReference>